<comment type="subunit">
    <text evidence="3">Homodimer.</text>
</comment>
<evidence type="ECO:0000256" key="1">
    <source>
        <dbReference type="ARBA" id="ARBA00022679"/>
    </source>
</evidence>
<feature type="binding site" evidence="3">
    <location>
        <position position="92"/>
    </location>
    <ligand>
        <name>7,8-didemethyl-8-hydroxy-5-deazariboflavin</name>
        <dbReference type="ChEBI" id="CHEBI:59904"/>
    </ligand>
</feature>
<evidence type="ECO:0000256" key="3">
    <source>
        <dbReference type="HAMAP-Rule" id="MF_01257"/>
    </source>
</evidence>
<dbReference type="Gene3D" id="3.40.50.10680">
    <property type="entry name" value="CofD-like domains"/>
    <property type="match status" value="1"/>
</dbReference>
<dbReference type="CDD" id="cd07186">
    <property type="entry name" value="CofD_like"/>
    <property type="match status" value="1"/>
</dbReference>
<dbReference type="PANTHER" id="PTHR43007:SF1">
    <property type="entry name" value="2-PHOSPHO-L-LACTATE TRANSFERASE"/>
    <property type="match status" value="1"/>
</dbReference>
<dbReference type="EMBL" id="CP002792">
    <property type="protein sequence ID" value="AEH06340.1"/>
    <property type="molecule type" value="Genomic_DNA"/>
</dbReference>
<reference evidence="4" key="1">
    <citation type="submission" date="2011-05" db="EMBL/GenBank/DDBJ databases">
        <title>Complete sequence of chromosome of Methanothermococcus okinawensis IH1.</title>
        <authorList>
            <consortium name="US DOE Joint Genome Institute"/>
            <person name="Lucas S."/>
            <person name="Han J."/>
            <person name="Lapidus A."/>
            <person name="Cheng J.-F."/>
            <person name="Goodwin L."/>
            <person name="Pitluck S."/>
            <person name="Peters L."/>
            <person name="Mikhailova N."/>
            <person name="Held B."/>
            <person name="Han C."/>
            <person name="Tapia R."/>
            <person name="Land M."/>
            <person name="Hauser L."/>
            <person name="Kyrpides N."/>
            <person name="Ivanova N."/>
            <person name="Pagani I."/>
            <person name="Sieprawska-Lupa M."/>
            <person name="Takai K."/>
            <person name="Miyazaki J."/>
            <person name="Whitman W."/>
            <person name="Woyke T."/>
        </authorList>
    </citation>
    <scope>NUCLEOTIDE SEQUENCE [LARGE SCALE GENOMIC DNA]</scope>
    <source>
        <strain evidence="4">IH1</strain>
    </source>
</reference>
<dbReference type="HAMAP" id="MF_01257">
    <property type="entry name" value="CofD"/>
    <property type="match status" value="1"/>
</dbReference>
<dbReference type="NCBIfam" id="TIGR01819">
    <property type="entry name" value="F420_cofD"/>
    <property type="match status" value="1"/>
</dbReference>
<keyword evidence="2 3" id="KW-0460">Magnesium</keyword>
<dbReference type="GO" id="GO:0052645">
    <property type="term" value="P:F420-0 metabolic process"/>
    <property type="evidence" value="ECO:0007669"/>
    <property type="project" value="UniProtKB-UniRule"/>
</dbReference>
<dbReference type="PANTHER" id="PTHR43007">
    <property type="entry name" value="2-PHOSPHO-L-LACTATE TRANSFERASE"/>
    <property type="match status" value="1"/>
</dbReference>
<dbReference type="InterPro" id="IPR010115">
    <property type="entry name" value="FbiA/CofD"/>
</dbReference>
<dbReference type="AlphaFoldDB" id="F8AKE0"/>
<gene>
    <name evidence="3" type="primary">cofD</name>
    <name evidence="4" type="ordered locus">Metok_0351</name>
</gene>
<accession>F8AKE0</accession>
<dbReference type="Pfam" id="PF01933">
    <property type="entry name" value="CofD"/>
    <property type="match status" value="1"/>
</dbReference>
<dbReference type="GO" id="GO:0043743">
    <property type="term" value="F:LPPG:FO 2-phospho-L-lactate transferase activity"/>
    <property type="evidence" value="ECO:0007669"/>
    <property type="project" value="UniProtKB-EC"/>
</dbReference>
<organism evidence="4 5">
    <name type="scientific">Methanothermococcus okinawensis (strain DSM 14208 / JCM 11175 / IH1)</name>
    <dbReference type="NCBI Taxonomy" id="647113"/>
    <lineage>
        <taxon>Archaea</taxon>
        <taxon>Methanobacteriati</taxon>
        <taxon>Methanobacteriota</taxon>
        <taxon>Methanomada group</taxon>
        <taxon>Methanococci</taxon>
        <taxon>Methanococcales</taxon>
        <taxon>Methanococcaceae</taxon>
        <taxon>Methanothermococcus</taxon>
    </lineage>
</organism>
<dbReference type="STRING" id="647113.Metok_0351"/>
<comment type="similarity">
    <text evidence="3">Belongs to the CofD family.</text>
</comment>
<evidence type="ECO:0000256" key="2">
    <source>
        <dbReference type="ARBA" id="ARBA00022842"/>
    </source>
</evidence>
<dbReference type="Proteomes" id="UP000009296">
    <property type="component" value="Chromosome"/>
</dbReference>
<dbReference type="GO" id="GO:0000287">
    <property type="term" value="F:magnesium ion binding"/>
    <property type="evidence" value="ECO:0007669"/>
    <property type="project" value="InterPro"/>
</dbReference>
<dbReference type="InterPro" id="IPR002882">
    <property type="entry name" value="CofD"/>
</dbReference>
<comment type="catalytic activity">
    <reaction evidence="3">
        <text>(2S)-lactyl-2-diphospho-5'-guanosine + 7,8-didemethyl-8-hydroxy-5-deazariboflavin = oxidized coenzyme F420-0 + GMP + H(+)</text>
        <dbReference type="Rhea" id="RHEA:63444"/>
        <dbReference type="ChEBI" id="CHEBI:15378"/>
        <dbReference type="ChEBI" id="CHEBI:58115"/>
        <dbReference type="ChEBI" id="CHEBI:59435"/>
        <dbReference type="ChEBI" id="CHEBI:59904"/>
        <dbReference type="ChEBI" id="CHEBI:59907"/>
        <dbReference type="EC" id="2.7.8.28"/>
    </reaction>
</comment>
<dbReference type="EC" id="2.7.8.28" evidence="3"/>
<protein>
    <recommendedName>
        <fullName evidence="3">2-phospho-L-lactate transferase</fullName>
        <ecNumber evidence="3">2.7.8.28</ecNumber>
    </recommendedName>
    <alternativeName>
        <fullName evidence="3">EPPG:FO PEP transferase</fullName>
    </alternativeName>
</protein>
<keyword evidence="5" id="KW-1185">Reference proteome</keyword>
<evidence type="ECO:0000313" key="4">
    <source>
        <dbReference type="EMBL" id="AEH06340.1"/>
    </source>
</evidence>
<feature type="binding site" evidence="3">
    <location>
        <position position="50"/>
    </location>
    <ligand>
        <name>7,8-didemethyl-8-hydroxy-5-deazariboflavin</name>
        <dbReference type="ChEBI" id="CHEBI:59904"/>
    </ligand>
</feature>
<comment type="pathway">
    <text evidence="3">Cofactor biosynthesis; coenzyme F420 biosynthesis.</text>
</comment>
<keyword evidence="1 3" id="KW-0808">Transferase</keyword>
<comment type="function">
    <text evidence="3">Catalyzes the transfer of the 2-phospholactate moiety from (2S)-lactyl-2-diphospho-5'-guanosine to 7,8-didemethyl-8-hydroxy-5-deazariboflavin (FO) with the formation of oxidized coenzyme F420-0 and GMP.</text>
</comment>
<dbReference type="HOGENOM" id="CLU_055795_1_0_2"/>
<name>F8AKE0_METOI</name>
<dbReference type="SUPFAM" id="SSF142338">
    <property type="entry name" value="CofD-like"/>
    <property type="match status" value="1"/>
</dbReference>
<sequence>MKVCVLSGGTGTPKLIQGLKKVMPENDISVIVNTAEDTWVGDLYLSPDIDTVLYTFSDQINEETWYGVKEDTFITHETLKKFESRDFSELLRIGDKDRALKMHKTHYINKGYPLSKIVDMERELLNIKANIYPMTDDNVETKILINENNDGHDNKVLLKFHNFWINKKGEANVLDVFYENSNYANAVDSALDAIENCDFVIIGPSNPITSIGPILSIKDIKNSIKDKVVFAVSPIVGDSAISGPAGILMKAKGYPVNVVGVYEFYKDIINTLVIDNIDKDKINNIDCNVLATNTIMNDLTDKINLAKDIIVGYKSLNEK</sequence>
<dbReference type="Gene3D" id="1.10.8.240">
    <property type="entry name" value="CofD-like domain"/>
    <property type="match status" value="1"/>
</dbReference>
<dbReference type="RefSeq" id="WP_013866526.1">
    <property type="nucleotide sequence ID" value="NC_015636.1"/>
</dbReference>
<dbReference type="UniPathway" id="UPA00071"/>
<comment type="cofactor">
    <cofactor evidence="3">
        <name>Mg(2+)</name>
        <dbReference type="ChEBI" id="CHEBI:18420"/>
    </cofactor>
</comment>
<dbReference type="KEGG" id="mok:Metok_0351"/>
<evidence type="ECO:0000313" key="5">
    <source>
        <dbReference type="Proteomes" id="UP000009296"/>
    </source>
</evidence>
<dbReference type="OrthoDB" id="59563at2157"/>
<dbReference type="GeneID" id="10772470"/>
<proteinExistence type="inferred from homology"/>
<dbReference type="eggNOG" id="arCOG04395">
    <property type="taxonomic scope" value="Archaea"/>
</dbReference>
<dbReference type="InterPro" id="IPR038136">
    <property type="entry name" value="CofD-like_dom_sf"/>
</dbReference>